<dbReference type="InterPro" id="IPR036388">
    <property type="entry name" value="WH-like_DNA-bd_sf"/>
</dbReference>
<proteinExistence type="predicted"/>
<dbReference type="InterPro" id="IPR051797">
    <property type="entry name" value="TrmB-like"/>
</dbReference>
<dbReference type="GO" id="GO:0003677">
    <property type="term" value="F:DNA binding"/>
    <property type="evidence" value="ECO:0007669"/>
    <property type="project" value="InterPro"/>
</dbReference>
<reference evidence="3 4" key="1">
    <citation type="journal article" date="2015" name="Stand. Genomic Sci.">
        <title>Genomic Encyclopedia of Bacterial and Archaeal Type Strains, Phase III: the genomes of soil and plant-associated and newly described type strains.</title>
        <authorList>
            <person name="Whitman W.B."/>
            <person name="Woyke T."/>
            <person name="Klenk H.P."/>
            <person name="Zhou Y."/>
            <person name="Lilburn T.G."/>
            <person name="Beck B.J."/>
            <person name="De Vos P."/>
            <person name="Vandamme P."/>
            <person name="Eisen J.A."/>
            <person name="Garrity G."/>
            <person name="Hugenholtz P."/>
            <person name="Kyrpides N.C."/>
        </authorList>
    </citation>
    <scope>NUCLEOTIDE SEQUENCE [LARGE SCALE GENOMIC DNA]</scope>
    <source>
        <strain evidence="3 4">VKM Ac-2541</strain>
    </source>
</reference>
<evidence type="ECO:0000259" key="2">
    <source>
        <dbReference type="SMART" id="SM00421"/>
    </source>
</evidence>
<name>A0A4R2IQM8_9ACTN</name>
<dbReference type="AlphaFoldDB" id="A0A4R2IQM8"/>
<accession>A0A4R2IQM8</accession>
<protein>
    <submittedName>
        <fullName evidence="3">Regulatory LuxR family protein</fullName>
    </submittedName>
</protein>
<dbReference type="RefSeq" id="WP_132149112.1">
    <property type="nucleotide sequence ID" value="NZ_SLWR01000005.1"/>
</dbReference>
<dbReference type="GO" id="GO:0006355">
    <property type="term" value="P:regulation of DNA-templated transcription"/>
    <property type="evidence" value="ECO:0007669"/>
    <property type="project" value="InterPro"/>
</dbReference>
<dbReference type="InterPro" id="IPR016032">
    <property type="entry name" value="Sig_transdc_resp-reg_C-effctor"/>
</dbReference>
<dbReference type="OrthoDB" id="3728246at2"/>
<gene>
    <name evidence="3" type="ORF">EV646_10587</name>
</gene>
<dbReference type="Gene3D" id="1.10.10.10">
    <property type="entry name" value="Winged helix-like DNA-binding domain superfamily/Winged helix DNA-binding domain"/>
    <property type="match status" value="2"/>
</dbReference>
<evidence type="ECO:0000256" key="1">
    <source>
        <dbReference type="SAM" id="MobiDB-lite"/>
    </source>
</evidence>
<evidence type="ECO:0000313" key="3">
    <source>
        <dbReference type="EMBL" id="TCO47534.1"/>
    </source>
</evidence>
<feature type="region of interest" description="Disordered" evidence="1">
    <location>
        <begin position="129"/>
        <end position="163"/>
    </location>
</feature>
<evidence type="ECO:0000313" key="4">
    <source>
        <dbReference type="Proteomes" id="UP000295573"/>
    </source>
</evidence>
<dbReference type="InterPro" id="IPR000792">
    <property type="entry name" value="Tscrpt_reg_LuxR_C"/>
</dbReference>
<feature type="domain" description="HTH luxR-type" evidence="2">
    <location>
        <begin position="264"/>
        <end position="321"/>
    </location>
</feature>
<dbReference type="PANTHER" id="PTHR34293:SF1">
    <property type="entry name" value="HTH-TYPE TRANSCRIPTIONAL REGULATOR TRMBL2"/>
    <property type="match status" value="1"/>
</dbReference>
<comment type="caution">
    <text evidence="3">The sequence shown here is derived from an EMBL/GenBank/DDBJ whole genome shotgun (WGS) entry which is preliminary data.</text>
</comment>
<dbReference type="SUPFAM" id="SSF46894">
    <property type="entry name" value="C-terminal effector domain of the bipartite response regulators"/>
    <property type="match status" value="1"/>
</dbReference>
<dbReference type="Proteomes" id="UP000295573">
    <property type="component" value="Unassembled WGS sequence"/>
</dbReference>
<dbReference type="EMBL" id="SLWR01000005">
    <property type="protein sequence ID" value="TCO47534.1"/>
    <property type="molecule type" value="Genomic_DNA"/>
</dbReference>
<keyword evidence="4" id="KW-1185">Reference proteome</keyword>
<dbReference type="SMART" id="SM00421">
    <property type="entry name" value="HTH_LUXR"/>
    <property type="match status" value="1"/>
</dbReference>
<sequence>MFESLGLTDRTITVYRECLQNPRLLNQTGFSELGEKLELPADEVAAEIDHLRNLGLVVPRWNIADEEYPLHPSVAFERLAARRQQEIDDLAANLKNDQVAANQFVADYSDFLVERTARDIEVLEGRERAHQRMQDFQPTKSSWGMVPASKIPSGKPSESPDQPLLERGIDTRYLFPESGLKIREIREVCEHLVEYGAKVRTAASVPMRLIIFDGDTAVMGIDPDDTSVGAVVHHSKAVVRLAQELFLHYWKHADDPFSDGPSNSREISSQEAEFLSLLVQGATDEQVGRKLGVSMRTVRRMAAKLSEQVGASGRFELGVRAAQRGWVK</sequence>
<organism evidence="3 4">
    <name type="scientific">Kribbella antiqua</name>
    <dbReference type="NCBI Taxonomy" id="2512217"/>
    <lineage>
        <taxon>Bacteria</taxon>
        <taxon>Bacillati</taxon>
        <taxon>Actinomycetota</taxon>
        <taxon>Actinomycetes</taxon>
        <taxon>Propionibacteriales</taxon>
        <taxon>Kribbellaceae</taxon>
        <taxon>Kribbella</taxon>
    </lineage>
</organism>
<dbReference type="PANTHER" id="PTHR34293">
    <property type="entry name" value="HTH-TYPE TRANSCRIPTIONAL REGULATOR TRMBL2"/>
    <property type="match status" value="1"/>
</dbReference>